<reference evidence="2 3" key="1">
    <citation type="submission" date="2016-10" db="EMBL/GenBank/DDBJ databases">
        <authorList>
            <person name="de Groot N.N."/>
        </authorList>
    </citation>
    <scope>NUCLEOTIDE SEQUENCE [LARGE SCALE GENOMIC DNA]</scope>
    <source>
        <strain evidence="2 3">CGMCC 1.8925</strain>
    </source>
</reference>
<dbReference type="AlphaFoldDB" id="A0A1G5BF27"/>
<feature type="region of interest" description="Disordered" evidence="1">
    <location>
        <begin position="107"/>
        <end position="163"/>
    </location>
</feature>
<keyword evidence="3" id="KW-1185">Reference proteome</keyword>
<name>A0A1G5BF27_9RHOB</name>
<gene>
    <name evidence="2" type="ORF">SAMN05660710_00118</name>
</gene>
<protein>
    <recommendedName>
        <fullName evidence="4">Homeodomain-like domain-containing protein</fullName>
    </recommendedName>
</protein>
<sequence length="163" mass="17932">MDAKFDLFGNPVRPGRGERGRPRFEATPEIANKIRLGLALGWSNDRIANGVGISAATLKRYFRAELKTRDLARDQLDLRRFELLMGEANKGNVGAIKELGKMLERNDQMVAGRKFQDAQDAPPAEKPEKPLGKKEAAQKAAETAGGEGSLWGSDLTPGYRRPN</sequence>
<evidence type="ECO:0000313" key="2">
    <source>
        <dbReference type="EMBL" id="SCX88737.1"/>
    </source>
</evidence>
<proteinExistence type="predicted"/>
<dbReference type="RefSeq" id="WP_090739585.1">
    <property type="nucleotide sequence ID" value="NZ_FMVT01000001.1"/>
</dbReference>
<dbReference type="Proteomes" id="UP000199502">
    <property type="component" value="Unassembled WGS sequence"/>
</dbReference>
<dbReference type="OrthoDB" id="6039124at2"/>
<evidence type="ECO:0008006" key="4">
    <source>
        <dbReference type="Google" id="ProtNLM"/>
    </source>
</evidence>
<dbReference type="STRING" id="336292.SAMN05660710_00118"/>
<dbReference type="EMBL" id="FMVT01000001">
    <property type="protein sequence ID" value="SCX88737.1"/>
    <property type="molecule type" value="Genomic_DNA"/>
</dbReference>
<evidence type="ECO:0000256" key="1">
    <source>
        <dbReference type="SAM" id="MobiDB-lite"/>
    </source>
</evidence>
<organism evidence="2 3">
    <name type="scientific">Paracoccus tibetensis</name>
    <dbReference type="NCBI Taxonomy" id="336292"/>
    <lineage>
        <taxon>Bacteria</taxon>
        <taxon>Pseudomonadati</taxon>
        <taxon>Pseudomonadota</taxon>
        <taxon>Alphaproteobacteria</taxon>
        <taxon>Rhodobacterales</taxon>
        <taxon>Paracoccaceae</taxon>
        <taxon>Paracoccus</taxon>
    </lineage>
</organism>
<evidence type="ECO:0000313" key="3">
    <source>
        <dbReference type="Proteomes" id="UP000199502"/>
    </source>
</evidence>
<accession>A0A1G5BF27</accession>
<feature type="compositionally biased region" description="Basic and acidic residues" evidence="1">
    <location>
        <begin position="123"/>
        <end position="137"/>
    </location>
</feature>